<dbReference type="InterPro" id="IPR050491">
    <property type="entry name" value="AmpC-like"/>
</dbReference>
<keyword evidence="3" id="KW-0378">Hydrolase</keyword>
<sequence>MKHMAIALALAGVSSPVLAQTTPATVPAADVAGIAPKIDAIFADWAREAHVPGAAYGIVKDGRLVHVGTIGTQDQESNRPVTADSRFRIASMSKAFTALAILKLRDAGKLSLDAPAEQYVPEMRGWTYPTSDSPKITVRDLLHHIAGYVEDNPWGDRQQVLTEPQFTRMLKDGVPFATAPGSAFEYSNLGYATLGRIVSNVSGVRYQDYIRREIMAPLGMTSTGYDIFASPKDARAIGYRWQDGGYVREPDMADGAFGAMGGVETTANDYWRWVAFLLSGWPARDGADTGPVKRSTVREIVEGANFVSGQMRNAALGAPCRQASAYGMGWRVIDDCDMGRVVTHSGGYPGYGSNVALLPDAGVGVFVFSARTYTGGALPMWKTLMALRDAGLATPRTVPVSEGLAAAYAAAKTAWTAGDATVAPLANNVLLDRDAARRAREIADAKAQVGTCTMAEAIRPISAMEGTFTWHCERGHIAGRVQRAPTPALSLQVIDFRVVRD</sequence>
<dbReference type="Gene3D" id="3.40.710.10">
    <property type="entry name" value="DD-peptidase/beta-lactamase superfamily"/>
    <property type="match status" value="1"/>
</dbReference>
<dbReference type="InterPro" id="IPR001466">
    <property type="entry name" value="Beta-lactam-related"/>
</dbReference>
<gene>
    <name evidence="3" type="ORF">ACFSC3_14625</name>
</gene>
<evidence type="ECO:0000259" key="2">
    <source>
        <dbReference type="Pfam" id="PF00144"/>
    </source>
</evidence>
<accession>A0ABW4NGA6</accession>
<protein>
    <submittedName>
        <fullName evidence="3">Serine hydrolase domain-containing protein</fullName>
        <ecNumber evidence="3">3.-.-.-</ecNumber>
    </submittedName>
</protein>
<feature type="domain" description="Beta-lactamase-related" evidence="2">
    <location>
        <begin position="39"/>
        <end position="386"/>
    </location>
</feature>
<keyword evidence="1" id="KW-0732">Signal</keyword>
<dbReference type="EMBL" id="JBHUFC010000006">
    <property type="protein sequence ID" value="MFD1788798.1"/>
    <property type="molecule type" value="Genomic_DNA"/>
</dbReference>
<feature type="chain" id="PRO_5047502258" evidence="1">
    <location>
        <begin position="20"/>
        <end position="501"/>
    </location>
</feature>
<comment type="caution">
    <text evidence="3">The sequence shown here is derived from an EMBL/GenBank/DDBJ whole genome shotgun (WGS) entry which is preliminary data.</text>
</comment>
<name>A0ABW4NGA6_9SPHN</name>
<evidence type="ECO:0000256" key="1">
    <source>
        <dbReference type="SAM" id="SignalP"/>
    </source>
</evidence>
<dbReference type="InterPro" id="IPR012338">
    <property type="entry name" value="Beta-lactam/transpept-like"/>
</dbReference>
<dbReference type="RefSeq" id="WP_380941176.1">
    <property type="nucleotide sequence ID" value="NZ_JBHUFC010000006.1"/>
</dbReference>
<feature type="signal peptide" evidence="1">
    <location>
        <begin position="1"/>
        <end position="19"/>
    </location>
</feature>
<evidence type="ECO:0000313" key="3">
    <source>
        <dbReference type="EMBL" id="MFD1788798.1"/>
    </source>
</evidence>
<dbReference type="SUPFAM" id="SSF56601">
    <property type="entry name" value="beta-lactamase/transpeptidase-like"/>
    <property type="match status" value="1"/>
</dbReference>
<dbReference type="PANTHER" id="PTHR46825">
    <property type="entry name" value="D-ALANYL-D-ALANINE-CARBOXYPEPTIDASE/ENDOPEPTIDASE AMPH"/>
    <property type="match status" value="1"/>
</dbReference>
<dbReference type="PANTHER" id="PTHR46825:SF9">
    <property type="entry name" value="BETA-LACTAMASE-RELATED DOMAIN-CONTAINING PROTEIN"/>
    <property type="match status" value="1"/>
</dbReference>
<dbReference type="EC" id="3.-.-.-" evidence="3"/>
<keyword evidence="4" id="KW-1185">Reference proteome</keyword>
<dbReference type="GO" id="GO:0016787">
    <property type="term" value="F:hydrolase activity"/>
    <property type="evidence" value="ECO:0007669"/>
    <property type="project" value="UniProtKB-KW"/>
</dbReference>
<dbReference type="Proteomes" id="UP001597283">
    <property type="component" value="Unassembled WGS sequence"/>
</dbReference>
<organism evidence="3 4">
    <name type="scientific">Sphingomonas floccifaciens</name>
    <dbReference type="NCBI Taxonomy" id="1844115"/>
    <lineage>
        <taxon>Bacteria</taxon>
        <taxon>Pseudomonadati</taxon>
        <taxon>Pseudomonadota</taxon>
        <taxon>Alphaproteobacteria</taxon>
        <taxon>Sphingomonadales</taxon>
        <taxon>Sphingomonadaceae</taxon>
        <taxon>Sphingomonas</taxon>
    </lineage>
</organism>
<reference evidence="4" key="1">
    <citation type="journal article" date="2019" name="Int. J. Syst. Evol. Microbiol.">
        <title>The Global Catalogue of Microorganisms (GCM) 10K type strain sequencing project: providing services to taxonomists for standard genome sequencing and annotation.</title>
        <authorList>
            <consortium name="The Broad Institute Genomics Platform"/>
            <consortium name="The Broad Institute Genome Sequencing Center for Infectious Disease"/>
            <person name="Wu L."/>
            <person name="Ma J."/>
        </authorList>
    </citation>
    <scope>NUCLEOTIDE SEQUENCE [LARGE SCALE GENOMIC DNA]</scope>
    <source>
        <strain evidence="4">Q85</strain>
    </source>
</reference>
<evidence type="ECO:0000313" key="4">
    <source>
        <dbReference type="Proteomes" id="UP001597283"/>
    </source>
</evidence>
<dbReference type="Pfam" id="PF00144">
    <property type="entry name" value="Beta-lactamase"/>
    <property type="match status" value="1"/>
</dbReference>
<proteinExistence type="predicted"/>